<keyword evidence="2" id="KW-1185">Reference proteome</keyword>
<sequence length="140" mass="15211">MQRNSLTVLRSTFELFRNTAEYNCIQLELSALPPTISREGSAVPVPSSLPGFILQYPLNAKVSRLASSNKPSTGSNHKLVVSLRVLSHTFAGSDGEFLLQHFVKGGANESRFVLKVHHGAVSSVVAANHFSALSRMCWST</sequence>
<accession>A0A9W6WXT3</accession>
<reference evidence="1" key="1">
    <citation type="submission" date="2023-04" db="EMBL/GenBank/DDBJ databases">
        <title>Phytophthora fragariaefolia NBRC 109709.</title>
        <authorList>
            <person name="Ichikawa N."/>
            <person name="Sato H."/>
            <person name="Tonouchi N."/>
        </authorList>
    </citation>
    <scope>NUCLEOTIDE SEQUENCE</scope>
    <source>
        <strain evidence="1">NBRC 109709</strain>
    </source>
</reference>
<protein>
    <submittedName>
        <fullName evidence="1">Unnamed protein product</fullName>
    </submittedName>
</protein>
<dbReference type="EMBL" id="BSXT01000211">
    <property type="protein sequence ID" value="GMF20888.1"/>
    <property type="molecule type" value="Genomic_DNA"/>
</dbReference>
<evidence type="ECO:0000313" key="2">
    <source>
        <dbReference type="Proteomes" id="UP001165121"/>
    </source>
</evidence>
<dbReference type="Proteomes" id="UP001165121">
    <property type="component" value="Unassembled WGS sequence"/>
</dbReference>
<organism evidence="1 2">
    <name type="scientific">Phytophthora fragariaefolia</name>
    <dbReference type="NCBI Taxonomy" id="1490495"/>
    <lineage>
        <taxon>Eukaryota</taxon>
        <taxon>Sar</taxon>
        <taxon>Stramenopiles</taxon>
        <taxon>Oomycota</taxon>
        <taxon>Peronosporomycetes</taxon>
        <taxon>Peronosporales</taxon>
        <taxon>Peronosporaceae</taxon>
        <taxon>Phytophthora</taxon>
    </lineage>
</organism>
<dbReference type="AlphaFoldDB" id="A0A9W6WXT3"/>
<evidence type="ECO:0000313" key="1">
    <source>
        <dbReference type="EMBL" id="GMF20888.1"/>
    </source>
</evidence>
<proteinExistence type="predicted"/>
<name>A0A9W6WXT3_9STRA</name>
<comment type="caution">
    <text evidence="1">The sequence shown here is derived from an EMBL/GenBank/DDBJ whole genome shotgun (WGS) entry which is preliminary data.</text>
</comment>
<gene>
    <name evidence="1" type="ORF">Pfra01_000261800</name>
</gene>